<organism evidence="1 2">
    <name type="scientific">Parageobacillus thermoglucosidasius</name>
    <name type="common">Geobacillus thermoglucosidasius</name>
    <dbReference type="NCBI Taxonomy" id="1426"/>
    <lineage>
        <taxon>Bacteria</taxon>
        <taxon>Bacillati</taxon>
        <taxon>Bacillota</taxon>
        <taxon>Bacilli</taxon>
        <taxon>Bacillales</taxon>
        <taxon>Anoxybacillaceae</taxon>
        <taxon>Parageobacillus</taxon>
    </lineage>
</organism>
<dbReference type="RefSeq" id="WP_125009893.1">
    <property type="nucleotide sequence ID" value="NZ_BHZK01000001.1"/>
</dbReference>
<name>A0AB38R5J8_PARTM</name>
<evidence type="ECO:0000313" key="2">
    <source>
        <dbReference type="Proteomes" id="UP001058458"/>
    </source>
</evidence>
<dbReference type="AlphaFoldDB" id="A0AB38R5J8"/>
<evidence type="ECO:0000313" key="1">
    <source>
        <dbReference type="EMBL" id="UOE77916.1"/>
    </source>
</evidence>
<protein>
    <recommendedName>
        <fullName evidence="3">Phage protein</fullName>
    </recommendedName>
</protein>
<gene>
    <name evidence="1" type="ORF">IMI45_09215</name>
</gene>
<dbReference type="Proteomes" id="UP001058458">
    <property type="component" value="Chromosome"/>
</dbReference>
<accession>A0AB38R5J8</accession>
<reference evidence="1" key="1">
    <citation type="submission" date="2020-10" db="EMBL/GenBank/DDBJ databases">
        <authorList>
            <person name="Delgado J.A."/>
            <person name="Gonzalez J.M."/>
        </authorList>
    </citation>
    <scope>NUCLEOTIDE SEQUENCE</scope>
    <source>
        <strain evidence="1">23.6</strain>
    </source>
</reference>
<sequence length="94" mass="11052">MEMSKFILHGDILIMNVKIDDVDYTFGIRWKAPKKPYDETWELVSYVKNSTGEKDLSEEQIKKFIDAVNPKMKFPSSVLKLASWLVKWLVKRKS</sequence>
<evidence type="ECO:0008006" key="3">
    <source>
        <dbReference type="Google" id="ProtNLM"/>
    </source>
</evidence>
<dbReference type="EMBL" id="CP063414">
    <property type="protein sequence ID" value="UOE77916.1"/>
    <property type="molecule type" value="Genomic_DNA"/>
</dbReference>
<proteinExistence type="predicted"/>